<protein>
    <submittedName>
        <fullName evidence="3">Uncharacterized protein</fullName>
    </submittedName>
</protein>
<keyword evidence="2" id="KW-1185">Reference proteome</keyword>
<reference evidence="3" key="1">
    <citation type="submission" date="2022-11" db="UniProtKB">
        <authorList>
            <consortium name="WormBaseParasite"/>
        </authorList>
    </citation>
    <scope>IDENTIFICATION</scope>
</reference>
<evidence type="ECO:0000256" key="1">
    <source>
        <dbReference type="SAM" id="MobiDB-lite"/>
    </source>
</evidence>
<organism evidence="2 3">
    <name type="scientific">Echinococcus canadensis</name>
    <dbReference type="NCBI Taxonomy" id="519352"/>
    <lineage>
        <taxon>Eukaryota</taxon>
        <taxon>Metazoa</taxon>
        <taxon>Spiralia</taxon>
        <taxon>Lophotrochozoa</taxon>
        <taxon>Platyhelminthes</taxon>
        <taxon>Cestoda</taxon>
        <taxon>Eucestoda</taxon>
        <taxon>Cyclophyllidea</taxon>
        <taxon>Taeniidae</taxon>
        <taxon>Echinococcus</taxon>
        <taxon>Echinococcus canadensis group</taxon>
    </lineage>
</organism>
<sequence length="435" mass="48235">MREKERERAFDNDVAKFTIASLALVQMVLGTLDKWFGGIFDAAKLIHPGGSYRRPDIRMGTGDKFMYSTSTQKDGRGSRPSSYRDQRRQTRFEHHTSSGCTAHSTMMKNYCLVFGIDDVTSSTLPDDEQRVNGRWETPLSGLGRGQEPISQNDAGLSVTAVVMVSQQWLQILSSSVKYSGSPTNKSDVIHTTNLTILLHVNNEIFSPSSSSSSNSAVVDRCYRAGLRAFQAFNNLVSQRMDQHSRQSNLGVHLHVYGSRTHCSYAPASLFVTLGRNETAGEGLHVAAARMTGEVVDVFTCTEHCDCQTPGSFRRRDVSHGDEAALWDGCQNTMSFPQPTNFLLVIAALIYFCVVCVNSHTFDSSWSDSDSSDMEIGENEALVKDLVATMGNLSPDQRRAVMKFIKSVYLALKKENFDLNVPDSTKKDLHIPAWVD</sequence>
<dbReference type="AlphaFoldDB" id="A0A915F094"/>
<evidence type="ECO:0000313" key="2">
    <source>
        <dbReference type="Proteomes" id="UP000887562"/>
    </source>
</evidence>
<feature type="compositionally biased region" description="Basic and acidic residues" evidence="1">
    <location>
        <begin position="73"/>
        <end position="96"/>
    </location>
</feature>
<accession>A0A915F094</accession>
<dbReference type="WBParaSite" id="maker-E.canG7_contigs_8550-snap-gene-0.29-mRNA-1">
    <property type="protein sequence ID" value="maker-E.canG7_contigs_8550-snap-gene-0.29-mRNA-1"/>
    <property type="gene ID" value="EcG7_04158"/>
</dbReference>
<name>A0A915F094_9CEST</name>
<evidence type="ECO:0000313" key="3">
    <source>
        <dbReference type="WBParaSite" id="maker-E.canG7_contigs_8550-snap-gene-0.29-mRNA-1"/>
    </source>
</evidence>
<feature type="region of interest" description="Disordered" evidence="1">
    <location>
        <begin position="125"/>
        <end position="146"/>
    </location>
</feature>
<proteinExistence type="predicted"/>
<dbReference type="Proteomes" id="UP000887562">
    <property type="component" value="Unplaced"/>
</dbReference>
<feature type="region of interest" description="Disordered" evidence="1">
    <location>
        <begin position="63"/>
        <end position="100"/>
    </location>
</feature>